<dbReference type="Pfam" id="PF13374">
    <property type="entry name" value="TPR_10"/>
    <property type="match status" value="1"/>
</dbReference>
<name>A0ABP6N4T7_9ACTN</name>
<evidence type="ECO:0000313" key="3">
    <source>
        <dbReference type="EMBL" id="GAA3135284.1"/>
    </source>
</evidence>
<dbReference type="Pfam" id="PF00931">
    <property type="entry name" value="NB-ARC"/>
    <property type="match status" value="1"/>
</dbReference>
<dbReference type="InterPro" id="IPR011990">
    <property type="entry name" value="TPR-like_helical_dom_sf"/>
</dbReference>
<dbReference type="SUPFAM" id="SSF52540">
    <property type="entry name" value="P-loop containing nucleoside triphosphate hydrolases"/>
    <property type="match status" value="1"/>
</dbReference>
<feature type="domain" description="NB-ARC" evidence="1">
    <location>
        <begin position="56"/>
        <end position="191"/>
    </location>
</feature>
<evidence type="ECO:0008006" key="5">
    <source>
        <dbReference type="Google" id="ProtNLM"/>
    </source>
</evidence>
<evidence type="ECO:0000259" key="2">
    <source>
        <dbReference type="Pfam" id="PF25000"/>
    </source>
</evidence>
<sequence>MVAELSHAAHAIPERLPEIWEKVPPRNRNFTGREELLTKLRRGMSTVTAVVPQPQALQGLGGVGKTHLAIEYAWRYRSHYDLVWWIPADQRVLVPSALATMAPHLGLPSAATTGVEEAAEAVRRALQSGEPYRRWLLIFDNAEDPAKIEEFIPLGPGHVLITSRNPDWENHFETLQVDVFEREESMEFLRKRLRREISDEDASRLAEKLGDLPLALEQAGALQYETGMSVDEYIEQLDEQAGRLLGANRAQGYPLSMTAAWRVSVSMLEDRLPEAIRVLRCCAFFGPEPIPRDVFRRGSRTLARHGGDTDPQLSAILADPILLTKALSELRRFALARIEPETRTIQVHRLVQALLRDDLPAPEQQARARREVHLLLAGAGPGDPDDSAKWRQFEELVGHVAPSGLAETTDPVVRRFALNIVRYLYQAGNYQSALSFAEDFIARWTAASGPRHPDVLIARRHLGNILRGLGRYAEDYELGRTNLEEMREVLGPEHPETLSATNGFGAALRARGEFLRARELDEQSREVHERVFGETHPSTLRVMNNLAIDYGLTSDYTRARELHLETYQEQSDATQGVSKASLLSSWQNLSRAVRLCGDYTEARDIGEEAHAYGVLELGPDHPTTLLTAKDLSIAKRRSGDLTEALELARDTHARLQRIFGDEHPDTMAAAVNLSNALRVTGELGEAFALAEQTVELYPGVYGEDHPYTQACRSNVAILHRLRGDAEKARDIDEKALERLAAKVSRTHNYSLACAVNLASDLAALGEHARAREVGEDALERLHRLFGENHYLSLLCAANLSLDLRAVGADKEAERLRAETLERYAHSPLASVQPDILAAVAGVRIDSDFDPPPI</sequence>
<keyword evidence="4" id="KW-1185">Reference proteome</keyword>
<dbReference type="Gene3D" id="3.40.50.300">
    <property type="entry name" value="P-loop containing nucleotide triphosphate hydrolases"/>
    <property type="match status" value="1"/>
</dbReference>
<accession>A0ABP6N4T7</accession>
<evidence type="ECO:0000313" key="4">
    <source>
        <dbReference type="Proteomes" id="UP001500320"/>
    </source>
</evidence>
<protein>
    <recommendedName>
        <fullName evidence="5">Tetratricopeptide repeat protein</fullName>
    </recommendedName>
</protein>
<dbReference type="Proteomes" id="UP001500320">
    <property type="component" value="Unassembled WGS sequence"/>
</dbReference>
<dbReference type="PANTHER" id="PTHR46082">
    <property type="entry name" value="ATP/GTP-BINDING PROTEIN-RELATED"/>
    <property type="match status" value="1"/>
</dbReference>
<dbReference type="PANTHER" id="PTHR46082:SF6">
    <property type="entry name" value="AAA+ ATPASE DOMAIN-CONTAINING PROTEIN-RELATED"/>
    <property type="match status" value="1"/>
</dbReference>
<comment type="caution">
    <text evidence="3">The sequence shown here is derived from an EMBL/GenBank/DDBJ whole genome shotgun (WGS) entry which is preliminary data.</text>
</comment>
<reference evidence="4" key="1">
    <citation type="journal article" date="2019" name="Int. J. Syst. Evol. Microbiol.">
        <title>The Global Catalogue of Microorganisms (GCM) 10K type strain sequencing project: providing services to taxonomists for standard genome sequencing and annotation.</title>
        <authorList>
            <consortium name="The Broad Institute Genomics Platform"/>
            <consortium name="The Broad Institute Genome Sequencing Center for Infectious Disease"/>
            <person name="Wu L."/>
            <person name="Ma J."/>
        </authorList>
    </citation>
    <scope>NUCLEOTIDE SEQUENCE [LARGE SCALE GENOMIC DNA]</scope>
    <source>
        <strain evidence="4">JCM 9373</strain>
    </source>
</reference>
<feature type="domain" description="DUF7779" evidence="2">
    <location>
        <begin position="269"/>
        <end position="359"/>
    </location>
</feature>
<dbReference type="InterPro" id="IPR027417">
    <property type="entry name" value="P-loop_NTPase"/>
</dbReference>
<dbReference type="EMBL" id="BAAAUT010000019">
    <property type="protein sequence ID" value="GAA3135284.1"/>
    <property type="molecule type" value="Genomic_DNA"/>
</dbReference>
<dbReference type="SUPFAM" id="SSF48452">
    <property type="entry name" value="TPR-like"/>
    <property type="match status" value="2"/>
</dbReference>
<organism evidence="3 4">
    <name type="scientific">Planomonospora alba</name>
    <dbReference type="NCBI Taxonomy" id="161354"/>
    <lineage>
        <taxon>Bacteria</taxon>
        <taxon>Bacillati</taxon>
        <taxon>Actinomycetota</taxon>
        <taxon>Actinomycetes</taxon>
        <taxon>Streptosporangiales</taxon>
        <taxon>Streptosporangiaceae</taxon>
        <taxon>Planomonospora</taxon>
    </lineage>
</organism>
<dbReference type="Pfam" id="PF13424">
    <property type="entry name" value="TPR_12"/>
    <property type="match status" value="4"/>
</dbReference>
<dbReference type="InterPro" id="IPR056681">
    <property type="entry name" value="DUF7779"/>
</dbReference>
<dbReference type="InterPro" id="IPR002182">
    <property type="entry name" value="NB-ARC"/>
</dbReference>
<proteinExistence type="predicted"/>
<dbReference type="Gene3D" id="1.25.40.10">
    <property type="entry name" value="Tetratricopeptide repeat domain"/>
    <property type="match status" value="2"/>
</dbReference>
<dbReference type="NCBIfam" id="NF040586">
    <property type="entry name" value="FxSxx_TPR"/>
    <property type="match status" value="1"/>
</dbReference>
<dbReference type="Pfam" id="PF25000">
    <property type="entry name" value="DUF7779"/>
    <property type="match status" value="1"/>
</dbReference>
<evidence type="ECO:0000259" key="1">
    <source>
        <dbReference type="Pfam" id="PF00931"/>
    </source>
</evidence>
<dbReference type="InterPro" id="IPR053137">
    <property type="entry name" value="NLR-like"/>
</dbReference>
<gene>
    <name evidence="3" type="ORF">GCM10010466_27640</name>
</gene>